<evidence type="ECO:0000256" key="1">
    <source>
        <dbReference type="ARBA" id="ARBA00006149"/>
    </source>
</evidence>
<keyword evidence="4" id="KW-0949">S-adenosyl-L-methionine</keyword>
<dbReference type="EMBL" id="MU839829">
    <property type="protein sequence ID" value="KAK1758213.1"/>
    <property type="molecule type" value="Genomic_DNA"/>
</dbReference>
<dbReference type="GO" id="GO:0008276">
    <property type="term" value="F:protein methyltransferase activity"/>
    <property type="evidence" value="ECO:0007669"/>
    <property type="project" value="TreeGrafter"/>
</dbReference>
<dbReference type="GO" id="GO:0003676">
    <property type="term" value="F:nucleic acid binding"/>
    <property type="evidence" value="ECO:0007669"/>
    <property type="project" value="InterPro"/>
</dbReference>
<name>A0AAJ0BH70_9PEZI</name>
<dbReference type="SUPFAM" id="SSF53335">
    <property type="entry name" value="S-adenosyl-L-methionine-dependent methyltransferases"/>
    <property type="match status" value="1"/>
</dbReference>
<comment type="caution">
    <text evidence="5">The sequence shown here is derived from an EMBL/GenBank/DDBJ whole genome shotgun (WGS) entry which is preliminary data.</text>
</comment>
<dbReference type="InterPro" id="IPR052190">
    <property type="entry name" value="Euk-Arch_PrmC-MTase"/>
</dbReference>
<accession>A0AAJ0BH70</accession>
<dbReference type="Proteomes" id="UP001239445">
    <property type="component" value="Unassembled WGS sequence"/>
</dbReference>
<dbReference type="PROSITE" id="PS00092">
    <property type="entry name" value="N6_MTASE"/>
    <property type="match status" value="1"/>
</dbReference>
<dbReference type="PANTHER" id="PTHR45875">
    <property type="entry name" value="METHYLTRANSFERASE N6AMT1"/>
    <property type="match status" value="1"/>
</dbReference>
<reference evidence="5" key="1">
    <citation type="submission" date="2023-06" db="EMBL/GenBank/DDBJ databases">
        <title>Genome-scale phylogeny and comparative genomics of the fungal order Sordariales.</title>
        <authorList>
            <consortium name="Lawrence Berkeley National Laboratory"/>
            <person name="Hensen N."/>
            <person name="Bonometti L."/>
            <person name="Westerberg I."/>
            <person name="Brannstrom I.O."/>
            <person name="Guillou S."/>
            <person name="Cros-Aarteil S."/>
            <person name="Calhoun S."/>
            <person name="Haridas S."/>
            <person name="Kuo A."/>
            <person name="Mondo S."/>
            <person name="Pangilinan J."/>
            <person name="Riley R."/>
            <person name="Labutti K."/>
            <person name="Andreopoulos B."/>
            <person name="Lipzen A."/>
            <person name="Chen C."/>
            <person name="Yanf M."/>
            <person name="Daum C."/>
            <person name="Ng V."/>
            <person name="Clum A."/>
            <person name="Steindorff A."/>
            <person name="Ohm R."/>
            <person name="Martin F."/>
            <person name="Silar P."/>
            <person name="Natvig D."/>
            <person name="Lalanne C."/>
            <person name="Gautier V."/>
            <person name="Ament-Velasquez S.L."/>
            <person name="Kruys A."/>
            <person name="Hutchinson M.I."/>
            <person name="Powell A.J."/>
            <person name="Barry K."/>
            <person name="Miller A.N."/>
            <person name="Grigoriev I.V."/>
            <person name="Debuchy R."/>
            <person name="Gladieux P."/>
            <person name="Thoren M.H."/>
            <person name="Johannesson H."/>
        </authorList>
    </citation>
    <scope>NUCLEOTIDE SEQUENCE</scope>
    <source>
        <strain evidence="5">PSN4</strain>
    </source>
</reference>
<dbReference type="AlphaFoldDB" id="A0AAJ0BH70"/>
<evidence type="ECO:0000256" key="4">
    <source>
        <dbReference type="ARBA" id="ARBA00022691"/>
    </source>
</evidence>
<evidence type="ECO:0000313" key="5">
    <source>
        <dbReference type="EMBL" id="KAK1758213.1"/>
    </source>
</evidence>
<organism evidence="5 6">
    <name type="scientific">Echria macrotheca</name>
    <dbReference type="NCBI Taxonomy" id="438768"/>
    <lineage>
        <taxon>Eukaryota</taxon>
        <taxon>Fungi</taxon>
        <taxon>Dikarya</taxon>
        <taxon>Ascomycota</taxon>
        <taxon>Pezizomycotina</taxon>
        <taxon>Sordariomycetes</taxon>
        <taxon>Sordariomycetidae</taxon>
        <taxon>Sordariales</taxon>
        <taxon>Schizotheciaceae</taxon>
        <taxon>Echria</taxon>
    </lineage>
</organism>
<evidence type="ECO:0000256" key="3">
    <source>
        <dbReference type="ARBA" id="ARBA00022679"/>
    </source>
</evidence>
<sequence>MCKIIHFKDLECKHRWARVVRPCTHGTGFSDCPSFTDPNYVRGTPRAYIARQAGSNLFDEMELSTRDTSHVPYTRVYEPSEDSFLLLDTLSSPSETSFLTSRLASPASPSPLVVEIGPGSGVVLAFVTAHAKSLLGTSSILSLGIDANRFACAATTLTTAKAISSSSSSSEPGFGFYLDTLQGDLTTPLRLNQVDVLIFNPPYVPTPSLPSLLLPGEKNISRFEQDSHLLELSYAGGKDGMETTDRLLSQLPGILSPRGCAYLLLCAQNFPDKVKAEIVERFGGDDGWRAETVGTSGRQAGWEKLQIVRIWRDYV</sequence>
<gene>
    <name evidence="5" type="ORF">QBC47DRAFT_458378</name>
</gene>
<dbReference type="PANTHER" id="PTHR45875:SF1">
    <property type="entry name" value="METHYLTRANSFERASE N6AMT1"/>
    <property type="match status" value="1"/>
</dbReference>
<dbReference type="GO" id="GO:0035657">
    <property type="term" value="C:eRF1 methyltransferase complex"/>
    <property type="evidence" value="ECO:0007669"/>
    <property type="project" value="TreeGrafter"/>
</dbReference>
<comment type="similarity">
    <text evidence="1">Belongs to the eukaryotic/archaeal PrmC-related family.</text>
</comment>
<dbReference type="InterPro" id="IPR029063">
    <property type="entry name" value="SAM-dependent_MTases_sf"/>
</dbReference>
<dbReference type="GO" id="GO:0008757">
    <property type="term" value="F:S-adenosylmethionine-dependent methyltransferase activity"/>
    <property type="evidence" value="ECO:0007669"/>
    <property type="project" value="TreeGrafter"/>
</dbReference>
<keyword evidence="6" id="KW-1185">Reference proteome</keyword>
<proteinExistence type="inferred from homology"/>
<dbReference type="Gene3D" id="3.40.50.150">
    <property type="entry name" value="Vaccinia Virus protein VP39"/>
    <property type="match status" value="1"/>
</dbReference>
<evidence type="ECO:0000313" key="6">
    <source>
        <dbReference type="Proteomes" id="UP001239445"/>
    </source>
</evidence>
<protein>
    <submittedName>
        <fullName evidence="5">Uncharacterized protein</fullName>
    </submittedName>
</protein>
<keyword evidence="2" id="KW-0489">Methyltransferase</keyword>
<evidence type="ECO:0000256" key="2">
    <source>
        <dbReference type="ARBA" id="ARBA00022603"/>
    </source>
</evidence>
<keyword evidence="3" id="KW-0808">Transferase</keyword>
<dbReference type="GO" id="GO:0032259">
    <property type="term" value="P:methylation"/>
    <property type="evidence" value="ECO:0007669"/>
    <property type="project" value="UniProtKB-KW"/>
</dbReference>
<dbReference type="InterPro" id="IPR002052">
    <property type="entry name" value="DNA_methylase_N6_adenine_CS"/>
</dbReference>